<dbReference type="PANTHER" id="PTHR37984">
    <property type="entry name" value="PROTEIN CBG26694"/>
    <property type="match status" value="1"/>
</dbReference>
<dbReference type="PANTHER" id="PTHR37984:SF5">
    <property type="entry name" value="PROTEIN NYNRIN-LIKE"/>
    <property type="match status" value="1"/>
</dbReference>
<dbReference type="Pfam" id="PF17919">
    <property type="entry name" value="RT_RNaseH_2"/>
    <property type="match status" value="1"/>
</dbReference>
<keyword evidence="1" id="KW-0511">Multifunctional enzyme</keyword>
<evidence type="ECO:0000256" key="1">
    <source>
        <dbReference type="ARBA" id="ARBA00023268"/>
    </source>
</evidence>
<dbReference type="STRING" id="70415.A0A5S6QG72"/>
<sequence>MAYVRIRQKWKLLLRCQGSEDVVVAPKDAAGVGRFLGMVKYFGGFIDQLSEKTKRLRDLLKDNVEFVWETTTKCVRGTQKKLTNCVDLAPFNPCARTFVPTDASSIGLGAVLLQVTEAGVHRPIAFASRCLTSTEQWYTLIEKGAYAVTGM</sequence>
<dbReference type="InterPro" id="IPR041577">
    <property type="entry name" value="RT_RNaseH_2"/>
</dbReference>
<dbReference type="SUPFAM" id="SSF56672">
    <property type="entry name" value="DNA/RNA polymerases"/>
    <property type="match status" value="1"/>
</dbReference>
<name>A0A5S6QG72_TRIMR</name>
<keyword evidence="3" id="KW-1185">Reference proteome</keyword>
<reference evidence="4" key="1">
    <citation type="submission" date="2019-12" db="UniProtKB">
        <authorList>
            <consortium name="WormBaseParasite"/>
        </authorList>
    </citation>
    <scope>IDENTIFICATION</scope>
</reference>
<dbReference type="Gene3D" id="3.30.70.270">
    <property type="match status" value="1"/>
</dbReference>
<protein>
    <submittedName>
        <fullName evidence="4">RT_RNaseH_2 domain-containing protein</fullName>
    </submittedName>
</protein>
<organism evidence="3 4">
    <name type="scientific">Trichuris muris</name>
    <name type="common">Mouse whipworm</name>
    <dbReference type="NCBI Taxonomy" id="70415"/>
    <lineage>
        <taxon>Eukaryota</taxon>
        <taxon>Metazoa</taxon>
        <taxon>Ecdysozoa</taxon>
        <taxon>Nematoda</taxon>
        <taxon>Enoplea</taxon>
        <taxon>Dorylaimia</taxon>
        <taxon>Trichinellida</taxon>
        <taxon>Trichuridae</taxon>
        <taxon>Trichuris</taxon>
    </lineage>
</organism>
<dbReference type="InterPro" id="IPR043128">
    <property type="entry name" value="Rev_trsase/Diguanyl_cyclase"/>
</dbReference>
<dbReference type="WBParaSite" id="TMUE_2000006125.1">
    <property type="protein sequence ID" value="TMUE_2000006125.1"/>
    <property type="gene ID" value="WBGene00290834"/>
</dbReference>
<dbReference type="InterPro" id="IPR043502">
    <property type="entry name" value="DNA/RNA_pol_sf"/>
</dbReference>
<proteinExistence type="predicted"/>
<accession>A0A5S6QG72</accession>
<feature type="domain" description="Reverse transcriptase/retrotransposon-derived protein RNase H-like" evidence="2">
    <location>
        <begin position="70"/>
        <end position="148"/>
    </location>
</feature>
<dbReference type="AlphaFoldDB" id="A0A5S6QG72"/>
<dbReference type="GO" id="GO:0003824">
    <property type="term" value="F:catalytic activity"/>
    <property type="evidence" value="ECO:0007669"/>
    <property type="project" value="UniProtKB-KW"/>
</dbReference>
<evidence type="ECO:0000313" key="3">
    <source>
        <dbReference type="Proteomes" id="UP000046395"/>
    </source>
</evidence>
<evidence type="ECO:0000259" key="2">
    <source>
        <dbReference type="Pfam" id="PF17919"/>
    </source>
</evidence>
<dbReference type="InterPro" id="IPR050951">
    <property type="entry name" value="Retrovirus_Pol_polyprotein"/>
</dbReference>
<dbReference type="Proteomes" id="UP000046395">
    <property type="component" value="Unassembled WGS sequence"/>
</dbReference>
<evidence type="ECO:0000313" key="4">
    <source>
        <dbReference type="WBParaSite" id="TMUE_2000006125.1"/>
    </source>
</evidence>